<dbReference type="GO" id="GO:0005634">
    <property type="term" value="C:nucleus"/>
    <property type="evidence" value="ECO:0007669"/>
    <property type="project" value="UniProtKB-SubCell"/>
</dbReference>
<evidence type="ECO:0000256" key="12">
    <source>
        <dbReference type="SAM" id="MobiDB-lite"/>
    </source>
</evidence>
<dbReference type="PANTHER" id="PTHR11254:SF67">
    <property type="entry name" value="E3 UBIQUITIN-PROTEIN LIGASE HUWE1"/>
    <property type="match status" value="1"/>
</dbReference>
<evidence type="ECO:0000256" key="7">
    <source>
        <dbReference type="ARBA" id="ARBA00022786"/>
    </source>
</evidence>
<dbReference type="FunFam" id="3.30.2160.10:FF:000001">
    <property type="entry name" value="E3 ubiquitin-protein ligase NEDD4-like"/>
    <property type="match status" value="1"/>
</dbReference>
<feature type="compositionally biased region" description="Acidic residues" evidence="12">
    <location>
        <begin position="2482"/>
        <end position="2569"/>
    </location>
</feature>
<feature type="region of interest" description="Disordered" evidence="12">
    <location>
        <begin position="3276"/>
        <end position="3295"/>
    </location>
</feature>
<dbReference type="InterPro" id="IPR010309">
    <property type="entry name" value="E3_Ub_ligase_DUF908"/>
</dbReference>
<evidence type="ECO:0000256" key="4">
    <source>
        <dbReference type="ARBA" id="ARBA00012485"/>
    </source>
</evidence>
<dbReference type="Pfam" id="PF14377">
    <property type="entry name" value="UBM"/>
    <property type="match status" value="3"/>
</dbReference>
<keyword evidence="8" id="KW-0509">mRNA transport</keyword>
<evidence type="ECO:0000256" key="3">
    <source>
        <dbReference type="ARBA" id="ARBA00004906"/>
    </source>
</evidence>
<feature type="compositionally biased region" description="Basic and acidic residues" evidence="12">
    <location>
        <begin position="747"/>
        <end position="758"/>
    </location>
</feature>
<reference evidence="14 15" key="1">
    <citation type="submission" date="2016-10" db="EMBL/GenBank/DDBJ databases">
        <title>Draft genome sequence of Coniochaeta ligniaria NRRL30616, a lignocellulolytic fungus for bioabatement of inhibitors in plant biomass hydrolysates.</title>
        <authorList>
            <consortium name="DOE Joint Genome Institute"/>
            <person name="Jimenez D.J."/>
            <person name="Hector R.E."/>
            <person name="Riley R."/>
            <person name="Sun H."/>
            <person name="Grigoriev I.V."/>
            <person name="Van Elsas J.D."/>
            <person name="Nichols N.N."/>
        </authorList>
    </citation>
    <scope>NUCLEOTIDE SEQUENCE [LARGE SCALE GENOMIC DNA]</scope>
    <source>
        <strain evidence="14 15">NRRL 30616</strain>
    </source>
</reference>
<evidence type="ECO:0000256" key="11">
    <source>
        <dbReference type="PROSITE-ProRule" id="PRU00104"/>
    </source>
</evidence>
<feature type="active site" description="Glycyl thioester intermediate" evidence="11">
    <location>
        <position position="4084"/>
    </location>
</feature>
<feature type="compositionally biased region" description="Basic and acidic residues" evidence="12">
    <location>
        <begin position="1646"/>
        <end position="1656"/>
    </location>
</feature>
<dbReference type="Gene3D" id="3.30.2160.10">
    <property type="entry name" value="Hect, E3 ligase catalytic domain"/>
    <property type="match status" value="1"/>
</dbReference>
<dbReference type="InterPro" id="IPR025527">
    <property type="entry name" value="HUWE1/Rev1_UBM"/>
</dbReference>
<dbReference type="PANTHER" id="PTHR11254">
    <property type="entry name" value="HECT DOMAIN UBIQUITIN-PROTEIN LIGASE"/>
    <property type="match status" value="1"/>
</dbReference>
<feature type="compositionally biased region" description="Low complexity" evidence="12">
    <location>
        <begin position="3434"/>
        <end position="3467"/>
    </location>
</feature>
<evidence type="ECO:0000256" key="8">
    <source>
        <dbReference type="ARBA" id="ARBA00022816"/>
    </source>
</evidence>
<proteinExistence type="inferred from homology"/>
<feature type="region of interest" description="Disordered" evidence="12">
    <location>
        <begin position="1601"/>
        <end position="1656"/>
    </location>
</feature>
<feature type="compositionally biased region" description="Basic and acidic residues" evidence="12">
    <location>
        <begin position="3468"/>
        <end position="3480"/>
    </location>
</feature>
<comment type="pathway">
    <text evidence="3">Protein modification; protein ubiquitination.</text>
</comment>
<dbReference type="SUPFAM" id="SSF56204">
    <property type="entry name" value="Hect, E3 ligase catalytic domain"/>
    <property type="match status" value="1"/>
</dbReference>
<dbReference type="CDD" id="cd00078">
    <property type="entry name" value="HECTc"/>
    <property type="match status" value="1"/>
</dbReference>
<keyword evidence="6" id="KW-0808">Transferase</keyword>
<feature type="region of interest" description="Disordered" evidence="12">
    <location>
        <begin position="229"/>
        <end position="248"/>
    </location>
</feature>
<name>A0A1J7IHZ3_9PEZI</name>
<comment type="catalytic activity">
    <reaction evidence="1">
        <text>S-ubiquitinyl-[E2 ubiquitin-conjugating enzyme]-L-cysteine + [acceptor protein]-L-lysine = [E2 ubiquitin-conjugating enzyme]-L-cysteine + N(6)-ubiquitinyl-[acceptor protein]-L-lysine.</text>
        <dbReference type="EC" id="2.3.2.26"/>
    </reaction>
</comment>
<dbReference type="InterPro" id="IPR010314">
    <property type="entry name" value="E3_Ub_ligase_DUF913"/>
</dbReference>
<feature type="region of interest" description="Disordered" evidence="12">
    <location>
        <begin position="1209"/>
        <end position="1239"/>
    </location>
</feature>
<feature type="compositionally biased region" description="Acidic residues" evidence="12">
    <location>
        <begin position="2394"/>
        <end position="2403"/>
    </location>
</feature>
<feature type="compositionally biased region" description="Basic and acidic residues" evidence="12">
    <location>
        <begin position="3414"/>
        <end position="3431"/>
    </location>
</feature>
<feature type="region of interest" description="Disordered" evidence="12">
    <location>
        <begin position="3091"/>
        <end position="3120"/>
    </location>
</feature>
<feature type="region of interest" description="Disordered" evidence="12">
    <location>
        <begin position="2387"/>
        <end position="2569"/>
    </location>
</feature>
<dbReference type="EMBL" id="KV875099">
    <property type="protein sequence ID" value="OIW27351.1"/>
    <property type="molecule type" value="Genomic_DNA"/>
</dbReference>
<feature type="region of interest" description="Disordered" evidence="12">
    <location>
        <begin position="1546"/>
        <end position="1583"/>
    </location>
</feature>
<gene>
    <name evidence="14" type="ORF">CONLIGDRAFT_705092</name>
</gene>
<evidence type="ECO:0000256" key="2">
    <source>
        <dbReference type="ARBA" id="ARBA00004123"/>
    </source>
</evidence>
<feature type="region of interest" description="Disordered" evidence="12">
    <location>
        <begin position="2003"/>
        <end position="2022"/>
    </location>
</feature>
<feature type="compositionally biased region" description="Polar residues" evidence="12">
    <location>
        <begin position="326"/>
        <end position="340"/>
    </location>
</feature>
<dbReference type="FunFam" id="3.90.1750.10:FF:000003">
    <property type="entry name" value="E3 ubiquitin-protein ligase UPL1"/>
    <property type="match status" value="1"/>
</dbReference>
<organism evidence="14 15">
    <name type="scientific">Coniochaeta ligniaria NRRL 30616</name>
    <dbReference type="NCBI Taxonomy" id="1408157"/>
    <lineage>
        <taxon>Eukaryota</taxon>
        <taxon>Fungi</taxon>
        <taxon>Dikarya</taxon>
        <taxon>Ascomycota</taxon>
        <taxon>Pezizomycotina</taxon>
        <taxon>Sordariomycetes</taxon>
        <taxon>Sordariomycetidae</taxon>
        <taxon>Coniochaetales</taxon>
        <taxon>Coniochaetaceae</taxon>
        <taxon>Coniochaeta</taxon>
    </lineage>
</organism>
<keyword evidence="15" id="KW-1185">Reference proteome</keyword>
<dbReference type="InterPro" id="IPR000569">
    <property type="entry name" value="HECT_dom"/>
</dbReference>
<feature type="region of interest" description="Disordered" evidence="12">
    <location>
        <begin position="2084"/>
        <end position="2114"/>
    </location>
</feature>
<feature type="region of interest" description="Disordered" evidence="12">
    <location>
        <begin position="2032"/>
        <end position="2053"/>
    </location>
</feature>
<feature type="region of interest" description="Disordered" evidence="12">
    <location>
        <begin position="287"/>
        <end position="357"/>
    </location>
</feature>
<dbReference type="Proteomes" id="UP000182658">
    <property type="component" value="Unassembled WGS sequence"/>
</dbReference>
<dbReference type="SMART" id="SM00119">
    <property type="entry name" value="HECTc"/>
    <property type="match status" value="1"/>
</dbReference>
<dbReference type="Gene3D" id="3.30.2410.10">
    <property type="entry name" value="Hect, E3 ligase catalytic domain"/>
    <property type="match status" value="1"/>
</dbReference>
<feature type="compositionally biased region" description="Acidic residues" evidence="12">
    <location>
        <begin position="2417"/>
        <end position="2463"/>
    </location>
</feature>
<feature type="region of interest" description="Disordered" evidence="12">
    <location>
        <begin position="2907"/>
        <end position="3024"/>
    </location>
</feature>
<dbReference type="UniPathway" id="UPA00143"/>
<comment type="subcellular location">
    <subcellularLocation>
        <location evidence="2">Nucleus</location>
    </subcellularLocation>
</comment>
<feature type="compositionally biased region" description="Low complexity" evidence="12">
    <location>
        <begin position="302"/>
        <end position="325"/>
    </location>
</feature>
<dbReference type="InterPro" id="IPR035983">
    <property type="entry name" value="Hect_E3_ubiquitin_ligase"/>
</dbReference>
<feature type="region of interest" description="Disordered" evidence="12">
    <location>
        <begin position="741"/>
        <end position="796"/>
    </location>
</feature>
<feature type="compositionally biased region" description="Polar residues" evidence="12">
    <location>
        <begin position="1630"/>
        <end position="1644"/>
    </location>
</feature>
<accession>A0A1J7IHZ3</accession>
<evidence type="ECO:0000256" key="10">
    <source>
        <dbReference type="ARBA" id="ARBA00034494"/>
    </source>
</evidence>
<keyword evidence="5" id="KW-0813">Transport</keyword>
<dbReference type="GO" id="GO:0061630">
    <property type="term" value="F:ubiquitin protein ligase activity"/>
    <property type="evidence" value="ECO:0007669"/>
    <property type="project" value="UniProtKB-EC"/>
</dbReference>
<dbReference type="Pfam" id="PF06025">
    <property type="entry name" value="DUF913"/>
    <property type="match status" value="1"/>
</dbReference>
<feature type="compositionally biased region" description="Low complexity" evidence="12">
    <location>
        <begin position="2100"/>
        <end position="2114"/>
    </location>
</feature>
<comment type="similarity">
    <text evidence="10">Belongs to the UPL family. TOM1/PTR1 subfamily.</text>
</comment>
<dbReference type="GO" id="GO:0051028">
    <property type="term" value="P:mRNA transport"/>
    <property type="evidence" value="ECO:0007669"/>
    <property type="project" value="UniProtKB-KW"/>
</dbReference>
<sequence length="4117" mass="458871">MGKITKTMQPKHRESLSPWLKDYVQTASDTPLPLLPQHLDKFPSRWPFPRGDLYHWIPLLNRFDTIIEAFCATYSMNKGPQLRDFGCDLLLGQEPAADYRDDPQKWDLDRLAKLGYKQDGDRQLLLAVLGFSRMLLEHCGNRSIYASSEHLNNLLNTTYNDVVLATLEVGLELAQRYQASVKRMGPANNRQVSAALLANHYNIELEKVQSLAQPFVKTPIIRLSDAAPVTPASASKGKEKAHSSSGLKNVAPMYANDLVSIVEPDQVDDHRWHGWADIKVVYYPKNQPKATENDAPERAAQSSAPSTPTPLRRSTTMTSSSHQTPRSARQISSDDSSPAQPRTPATAGQDEAASASHKVLEVPQSVVASTSIYDLLQRCPADMPKTSRYEYLNRLRIAKALLESPDTRQEALAVRLLAINNLAFIYTEPTFVDKVLRQDNDEPRRYQLVYQLAELIHPSVDGSKNTPIWLQTIAFTLLEAISNFGSKQSDVLSALNANVNHGVLLYVVRKAIAGMKEDPEDEDEGKQTPEDAWRNQLFSLTLHMALTPRVGQEMITAGVMEALIEILNLRSKIASRNHNMVIAFLDSLVLGQQNAFQSFSTLPGLDSISQLIIDTVKIGMDIVAAGQGTPPEYHSHVVDYEIPFYQQQTLKWLLKFIHHLMTHFYAFGGNTDRVLRNIVDNSELLRSLRVVIENKKTFGSVVWTNAVWLLGDFLNNDPTSFAAIHESGMIKGLLETITGRQLTIDQPAERGSPKREEDANPEPSSPAEPEDDPVVDFTSDDRPHPPTQAMLEAPREGPLARGILPSAEVIGAVPTVLNSISLNGMGMRMVVESRALESFLEVFESPEHIRCAETDPDLFHTMGGNFDELARHHPLLRPAISNAILDMIARVVHLAQQKAITAGWGAKLLVQDPQGDVVGADQALLVKSGGVSSKGKEKAVSGDSDIEMADVSEATAENGASSNVAVAPSGSSEDGIIPYILAVTMFLDALMANSNLKSSFIRDGGIELLLKLSEAPSLPANFGETRASRMLSATVAQLIETSPVLGLPSLLGRIQHMLDTLEPLVKDDEARPFFAPFLKSDLSLKDSAGGWDRESVKKVVSGTEIVKALLHLQTYIRTLYQCFPYGRQSVCNLPSVNVYDYYVRLIKGLGPLLCSILSEEMAVGSIVPAHWSNRKNSATRSNFPDLLPEPETPANVAVEAADGQPVSITETPAVSGKSDADQTSTSVTKPSPEEQNSPRFQNYQTLKSLLHSLMPTTFPFFQTIGKALFPRRDRDSYTRYHHMRIAGALAETILIQLKRPSVDGGIQQSTTVKDLHYWIIMLHTVQEMLIDPSPRSERQSVHVIIPVLVAFKEHGGIEALNAMLQQFAHEVTEGHEDGTEGSKSKLAAMGMRKILDLYALLVHGRNISDSFGQINIVPPRRSGEGRPELGQVSSQLIVELRVSILPVVRKLWESDLVEKSTTVVLAKVIEILKTICAADQETHAYRRSDKSAPALSFKQDPVPFHWSTWSELVKTLSKKYEPELAQEAVYRANGKKEDAEEYCRAHQKGIAGPRNPIPEEDAFPDTTPSSRTPVNPMDVDPLPIPILDRLTGALGEAVHGELRESSSADSLNQSRDSLDSSAAGHDAEPASTSQEPESASNSDQALEARAKVTKDDLDEERAALRKDLFDRCLEVIRAHPESVFEVSELVTATILKSDSEEKRAEVEERRVEVADTLASALMSFAMDDDETKKSNGRSIAAYAHLLSLLLQERSFYKAALKTLKDNITEYLAFLQLAPTGSTDQLPPYVPYVLLIFEILLADDEQPIEIKWKSPTSENDPIEEPELQEREANLQAADRSLLVDAVLNILPRIGKEEALATSVLRILVILTRDRAVAKTLGERMNLQRLFVMAKQLCGAETGRLRNSRISRSILIVLRHIVEDEDTIRQIMQAEIKTFLENAGRQPRTNELNNYLRQLSHVALRNPKLFIDVTSDMIKLSRWVPMTGDPSQRQHPAIIVLKEQASESPAVPPSDVSLEPAVQGTEDLTINDVKPSTETVDKEMPDVPKTPASELKRPVLENPDGVVHFLLCELLNYRDVEDKEVTPQITPEVSKEAKQEAESSASTPAATPGATPAAEGLVLEQSSEKDKKASRPVFKAEEHPIFVYRCFLLHCLTELLQSYNRAKVEFINFKRSAPIQAGTPIRPRSSVLNYLLHDLLCLTSLTSSSDSIAQKKKIATSNAAQQVLVALVAKTGEKPAERHAELFEYDEEPDLLFVRKFVLDTILKAYKEASTGAEPFDVRYAKMLYLAELMSQMIGEKDKEPPNPRGTDPSALRSQAQMKRLMFEKGYLSVLTASIAEIDVTFPNVKRTLKYILRVLKTLTRTAVQLSHTHLITSMSAENFEDEIASASSVSDMDEDREETPDLYRNSALGMLEPGGEEDFSDDSDEDEEMYEDEYGDEMDYGDDISEDHEEDVSDEDEELGDMGPIEGLPGDPVGVEVIMGEDDEDDEDDDDMDDDDDEDDDDDDELGSEDMEDVEERVEIVDEEGNQLDDDGQSGWESETDEEEGEDDEEEIDYEGEAQDLDEADLENEQLGRFDDIMRAVMDGDDEDLRLREFADHYIDEDGEDDEEPDEDVDDEMIDDEDLYYDPGFQLGDEPPMPNMPAGLGWDTLVMDPGNHRHRHGGMRSPFPAGSPFSRSHRAALGVLPRLPLAENVSQRTDAMQRFQAELQSLTELGSNSPWTALNANPPPDMRYTRGGRPMGQSSANADDGVNPLLRRETSHTRGFSPRPSSNPHLIRLGIPGLMGSVDTPLSLINDLITSLPLQGRHHGQALHFQITQQGPGGEVREINIPIGPPHAQRDPHAEVRRDPYIEPQQAVSFTAVITVERWQEEARMIFGNSFNDKAIKLWNSIWYRLVPPAIEHEKEVKAREAEEKRKRDEERKKRDEEDRKLKEAKDAEEKAAREKKEAEEREQAEREAAEAAAAAAARGEPEPEVQADVQQEDVEPQPMEGVEEASDDEESGEGTGESAPRVTTTIRGETVDVTELGIDPDYLAALPEEFREEVIAQTVSSRRLQAQEAVEPAGENTEVFQEFLEALPEDLRQEIIQQERQERRRREREEQRRQAAASGNDVSAQDMDPASILLTFPPELREQVLAEQGDELMDHLPPDMAAEARAIAHRHGAVPQRRGGMPAAQELLFGGRGPRPVPAHLESDSKPQRRAVVQMVDKAGVATLLRLMFVNQQGTIRNALFNLLENVCENRQNRLEIISTLLQILQDGSTDMDAVERSFSQLSLKAKQPKDKDQSKTPGSIKRTLTTIGPVAQMQTNSEVSPLLVVQQCLDLLAELCRNNAHVPSLFLTEHEAFALSLKRSVSRKGKGKDVNNKAQRFAINSLLALLDRSLVMESSAVMQLLADLLNKVTAPLQVLERRRREAEEEAKKKEKEKAKEDEQPAAEADGAASGEAQTEQPATTAAADTEAGATAESSTAKEEKPAEDKKSRMLTPPTIPEYNLKLVTNIFVARECSSDTFRNTISTIKNLSNIPGAKRVFGEELVRQARVLSENIVSDLDELLPHILKAESGTQIQGVALAKFSPGASEQNKLLRVLTALDHLFDKKSKRSGEDDNDDAKDDLLGSLYWNPTFGTMWEKLSACLAAIRQRENMLNVATILLPLIESLMVVCKNTTINDAPLSASLTGKEMLLSSPPPEDRIAGLFFTFTEEHRRILNELVRNNPKLMSGTFSLLVKNPKVLEFDNKRNYFTRSVHQKAGSQGARPPYPSLQLSVRRNNVFHDSFKSLYYKSGDEMKFGKLNIRFHGEEGVDAGGVTREWFQALSRQMFDPNYALFTPVSSDRTTFHPNKLSSINEEHLLFFKFIGRIIGKALYEGRVLDCYFSRAVYKRILGKPVSVKDMESFDPDYYKSLVWMLENDITDAIFQTFSVEDEEFGVTHVVDLVPNGRNIPVTEENKHDYVRLVVEHKLLSSVQEQMEHFLKGFHDIIPAELIAIFNEQELELLISGLPDIDVDDWKANTEYQNYTAASQQIQWFWRAVRSFDKEERAKLLQFVTGTSKVPLNGFKELEGMNGVSRFNIHRDYGDTKRLPSSHTCFNQLDLPEYESYDVLRSRILKAITAGSDYFGFA</sequence>
<feature type="domain" description="HECT" evidence="13">
    <location>
        <begin position="3781"/>
        <end position="4117"/>
    </location>
</feature>
<dbReference type="EC" id="2.3.2.26" evidence="4"/>
<feature type="region of interest" description="Disordered" evidence="12">
    <location>
        <begin position="3414"/>
        <end position="3486"/>
    </location>
</feature>
<feature type="compositionally biased region" description="Polar residues" evidence="12">
    <location>
        <begin position="1221"/>
        <end position="1239"/>
    </location>
</feature>
<evidence type="ECO:0000256" key="9">
    <source>
        <dbReference type="ARBA" id="ARBA00023242"/>
    </source>
</evidence>
<dbReference type="PROSITE" id="PS50237">
    <property type="entry name" value="HECT"/>
    <property type="match status" value="1"/>
</dbReference>
<feature type="compositionally biased region" description="Basic and acidic residues" evidence="12">
    <location>
        <begin position="2907"/>
        <end position="2961"/>
    </location>
</feature>
<dbReference type="OrthoDB" id="8068875at2759"/>
<dbReference type="Pfam" id="PF06012">
    <property type="entry name" value="DUF908"/>
    <property type="match status" value="1"/>
</dbReference>
<evidence type="ECO:0000256" key="6">
    <source>
        <dbReference type="ARBA" id="ARBA00022679"/>
    </source>
</evidence>
<keyword evidence="9" id="KW-0539">Nucleus</keyword>
<dbReference type="InParanoid" id="A0A1J7IHZ3"/>
<dbReference type="FunCoup" id="A0A1J7IHZ3">
    <property type="interactions" value="1031"/>
</dbReference>
<feature type="compositionally biased region" description="Basic and acidic residues" evidence="12">
    <location>
        <begin position="3091"/>
        <end position="3105"/>
    </location>
</feature>
<dbReference type="GO" id="GO:0005737">
    <property type="term" value="C:cytoplasm"/>
    <property type="evidence" value="ECO:0007669"/>
    <property type="project" value="TreeGrafter"/>
</dbReference>
<evidence type="ECO:0000313" key="15">
    <source>
        <dbReference type="Proteomes" id="UP000182658"/>
    </source>
</evidence>
<feature type="compositionally biased region" description="Acidic residues" evidence="12">
    <location>
        <begin position="2974"/>
        <end position="3004"/>
    </location>
</feature>
<protein>
    <recommendedName>
        <fullName evidence="4">HECT-type E3 ubiquitin transferase</fullName>
        <ecNumber evidence="4">2.3.2.26</ecNumber>
    </recommendedName>
</protein>
<dbReference type="FunFam" id="3.30.2410.10:FF:000004">
    <property type="entry name" value="E3 ubiquitin-protein ligase HUWE1, variant"/>
    <property type="match status" value="1"/>
</dbReference>
<dbReference type="InterPro" id="IPR050409">
    <property type="entry name" value="E3_ubiq-protein_ligase"/>
</dbReference>
<dbReference type="GO" id="GO:0000209">
    <property type="term" value="P:protein polyubiquitination"/>
    <property type="evidence" value="ECO:0007669"/>
    <property type="project" value="TreeGrafter"/>
</dbReference>
<dbReference type="Pfam" id="PF00632">
    <property type="entry name" value="HECT"/>
    <property type="match status" value="1"/>
</dbReference>
<evidence type="ECO:0000256" key="1">
    <source>
        <dbReference type="ARBA" id="ARBA00000885"/>
    </source>
</evidence>
<dbReference type="Gene3D" id="3.90.1750.10">
    <property type="entry name" value="Hect, E3 ligase catalytic domains"/>
    <property type="match status" value="1"/>
</dbReference>
<evidence type="ECO:0000313" key="14">
    <source>
        <dbReference type="EMBL" id="OIW27351.1"/>
    </source>
</evidence>
<keyword evidence="7 11" id="KW-0833">Ubl conjugation pathway</keyword>
<evidence type="ECO:0000259" key="13">
    <source>
        <dbReference type="PROSITE" id="PS50237"/>
    </source>
</evidence>
<dbReference type="STRING" id="1408157.A0A1J7IHZ3"/>
<evidence type="ECO:0000256" key="5">
    <source>
        <dbReference type="ARBA" id="ARBA00022448"/>
    </source>
</evidence>
<dbReference type="GO" id="GO:0006511">
    <property type="term" value="P:ubiquitin-dependent protein catabolic process"/>
    <property type="evidence" value="ECO:0007669"/>
    <property type="project" value="TreeGrafter"/>
</dbReference>